<dbReference type="AlphaFoldDB" id="A0A0G8F2J0"/>
<dbReference type="RefSeq" id="WP_000706552.1">
    <property type="nucleotide sequence ID" value="NZ_LCYI01000019.1"/>
</dbReference>
<organism evidence="1 2">
    <name type="scientific">Bacillus cereus</name>
    <dbReference type="NCBI Taxonomy" id="1396"/>
    <lineage>
        <taxon>Bacteria</taxon>
        <taxon>Bacillati</taxon>
        <taxon>Bacillota</taxon>
        <taxon>Bacilli</taxon>
        <taxon>Bacillales</taxon>
        <taxon>Bacillaceae</taxon>
        <taxon>Bacillus</taxon>
        <taxon>Bacillus cereus group</taxon>
    </lineage>
</organism>
<reference evidence="1 2" key="1">
    <citation type="submission" date="2015-04" db="EMBL/GenBank/DDBJ databases">
        <title>Draft Genome Sequences of Eight Spore-Forming Food Isolates of Bacillus cereus Genome sequencing.</title>
        <authorList>
            <person name="Krawcyk A.O."/>
            <person name="de Jong A."/>
            <person name="Eijlander R.T."/>
            <person name="Berendsen E.M."/>
            <person name="Holsappel S."/>
            <person name="Wells-Bennik M."/>
            <person name="Kuipers O.P."/>
        </authorList>
    </citation>
    <scope>NUCLEOTIDE SEQUENCE [LARGE SCALE GENOMIC DNA]</scope>
    <source>
        <strain evidence="1 2">B4077</strain>
    </source>
</reference>
<name>A0A0G8F2J0_BACCE</name>
<comment type="caution">
    <text evidence="1">The sequence shown here is derived from an EMBL/GenBank/DDBJ whole genome shotgun (WGS) entry which is preliminary data.</text>
</comment>
<proteinExistence type="predicted"/>
<dbReference type="EMBL" id="LCYI01000019">
    <property type="protein sequence ID" value="KLA30726.1"/>
    <property type="molecule type" value="Genomic_DNA"/>
</dbReference>
<sequence length="40" mass="4904">MKIVILHVTIYSFSFATEKKNEVEETRIFELFYQFLYVLL</sequence>
<protein>
    <submittedName>
        <fullName evidence="1">Uncharacterized protein</fullName>
    </submittedName>
</protein>
<accession>A0A0G8F2J0</accession>
<dbReference type="Proteomes" id="UP000035214">
    <property type="component" value="Unassembled WGS sequence"/>
</dbReference>
<evidence type="ECO:0000313" key="2">
    <source>
        <dbReference type="Proteomes" id="UP000035214"/>
    </source>
</evidence>
<dbReference type="PATRIC" id="fig|1396.428.peg.3243"/>
<gene>
    <name evidence="1" type="ORF">B4077_3946</name>
</gene>
<evidence type="ECO:0000313" key="1">
    <source>
        <dbReference type="EMBL" id="KLA30726.1"/>
    </source>
</evidence>